<dbReference type="NCBIfam" id="NF004679">
    <property type="entry name" value="PRK06019.1-5"/>
    <property type="match status" value="1"/>
</dbReference>
<dbReference type="GO" id="GO:0005524">
    <property type="term" value="F:ATP binding"/>
    <property type="evidence" value="ECO:0007669"/>
    <property type="project" value="UniProtKB-UniRule"/>
</dbReference>
<dbReference type="PIRSF" id="PIRSF001340">
    <property type="entry name" value="AIR_carboxylase"/>
    <property type="match status" value="1"/>
</dbReference>
<dbReference type="InterPro" id="IPR011761">
    <property type="entry name" value="ATP-grasp"/>
</dbReference>
<dbReference type="InterPro" id="IPR033747">
    <property type="entry name" value="PurE_ClassI"/>
</dbReference>
<evidence type="ECO:0000256" key="4">
    <source>
        <dbReference type="ARBA" id="ARBA00012329"/>
    </source>
</evidence>
<dbReference type="KEGG" id="tdl:TDEL_0D02460"/>
<dbReference type="Pfam" id="PF02222">
    <property type="entry name" value="ATP-grasp"/>
    <property type="match status" value="1"/>
</dbReference>
<name>G8ZT86_TORDE</name>
<keyword evidence="6 11" id="KW-0547">Nucleotide-binding</keyword>
<dbReference type="InterPro" id="IPR040686">
    <property type="entry name" value="PurK_C"/>
</dbReference>
<dbReference type="HOGENOM" id="CLU_011534_2_1_1"/>
<keyword evidence="9 11" id="KW-0067">ATP-binding</keyword>
<comment type="similarity">
    <text evidence="3 11">In the C-terminal section; belongs to the AIR carboxylase family. Class I subfamily.</text>
</comment>
<dbReference type="HAMAP" id="MF_01929">
    <property type="entry name" value="PurE_classI"/>
    <property type="match status" value="1"/>
</dbReference>
<dbReference type="SUPFAM" id="SSF51246">
    <property type="entry name" value="Rudiment single hybrid motif"/>
    <property type="match status" value="1"/>
</dbReference>
<sequence>MDSRTIGILGGGQLGRMIVEAANRLNVKTVILDAPGSPAKQINSVTEHVNGSFANPDDIEKIAAKCDVLTVEIEHVDVPTLKGLQEKFPNLKIYPSPETIELIQDKYLQKQHLIKNKIAVTESVSIDTASVSALKEVGEKLGYPYMLKSKTLAYDGRGNFIIKNEGKIPEALEFLKDRPLYAEKWAPFKKELAVMIVRSIDGRVFSYPTVETVHKDNICFLCYAPARIPDSVQLKAKLLAENAVRAFPGCGIFGVEMFYLEDGELLINEIAPRPHNSGHYTIDACVTSQFEAHVRAVLNLPMPKNFSALTTSETNAIMLNILGDEKRKNKELQICKRALETPGSSVYLYGKESRPKRKMGHVNVVTSSMEECERRMSYVIGKLKEPPKISAATKMINEAEKAPLVGVIMGSDSDLPVMSAACEILEQFEVPFEVTIVSAHRTPNRMSKYAIEASQRGIKAIIAGAGGAAHLPGMVAAMTPLPVIGVPVKGSCLDGVDSLHSIVQMPRGVPVATVAINNSTNAALLAIRLIGAFDASLHHKMQHFLLRQETDVLEKAAKLESEGYKNYLKSK</sequence>
<evidence type="ECO:0000256" key="3">
    <source>
        <dbReference type="ARBA" id="ARBA00006114"/>
    </source>
</evidence>
<organism evidence="13 14">
    <name type="scientific">Torulaspora delbrueckii</name>
    <name type="common">Yeast</name>
    <name type="synonym">Candida colliculosa</name>
    <dbReference type="NCBI Taxonomy" id="4950"/>
    <lineage>
        <taxon>Eukaryota</taxon>
        <taxon>Fungi</taxon>
        <taxon>Dikarya</taxon>
        <taxon>Ascomycota</taxon>
        <taxon>Saccharomycotina</taxon>
        <taxon>Saccharomycetes</taxon>
        <taxon>Saccharomycetales</taxon>
        <taxon>Saccharomycetaceae</taxon>
        <taxon>Torulaspora</taxon>
    </lineage>
</organism>
<dbReference type="UniPathway" id="UPA00074">
    <property type="reaction ID" value="UER00130"/>
</dbReference>
<keyword evidence="7 11" id="KW-0658">Purine biosynthesis</keyword>
<dbReference type="Gene3D" id="3.40.50.1970">
    <property type="match status" value="1"/>
</dbReference>
<evidence type="ECO:0000313" key="13">
    <source>
        <dbReference type="EMBL" id="CCE91830.1"/>
    </source>
</evidence>
<keyword evidence="10 11" id="KW-0456">Lyase</keyword>
<dbReference type="AlphaFoldDB" id="G8ZT86"/>
<dbReference type="InterPro" id="IPR054350">
    <property type="entry name" value="PurT/PurK_preATP-grasp"/>
</dbReference>
<dbReference type="FunFam" id="3.40.50.1970:FF:000013">
    <property type="entry name" value="Phosphoribosylaminoimidazole carboxylase"/>
    <property type="match status" value="1"/>
</dbReference>
<dbReference type="InterPro" id="IPR016185">
    <property type="entry name" value="PreATP-grasp_dom_sf"/>
</dbReference>
<dbReference type="Gene3D" id="3.40.50.20">
    <property type="match status" value="1"/>
</dbReference>
<dbReference type="HAMAP" id="MF_01928">
    <property type="entry name" value="PurK"/>
    <property type="match status" value="1"/>
</dbReference>
<dbReference type="GO" id="GO:0046872">
    <property type="term" value="F:metal ion binding"/>
    <property type="evidence" value="ECO:0007669"/>
    <property type="project" value="InterPro"/>
</dbReference>
<dbReference type="FunFam" id="3.30.470.20:FF:000037">
    <property type="entry name" value="Phosphoribosylaminoimidazole carboxylase, chloroplastic"/>
    <property type="match status" value="1"/>
</dbReference>
<dbReference type="InterPro" id="IPR011054">
    <property type="entry name" value="Rudment_hybrid_motif"/>
</dbReference>
<proteinExistence type="inferred from homology"/>
<dbReference type="NCBIfam" id="TIGR01162">
    <property type="entry name" value="purE"/>
    <property type="match status" value="1"/>
</dbReference>
<dbReference type="Pfam" id="PF22660">
    <property type="entry name" value="RS_preATP-grasp-like"/>
    <property type="match status" value="1"/>
</dbReference>
<dbReference type="Gene3D" id="3.30.1490.20">
    <property type="entry name" value="ATP-grasp fold, A domain"/>
    <property type="match status" value="1"/>
</dbReference>
<dbReference type="InterPro" id="IPR000031">
    <property type="entry name" value="PurE_dom"/>
</dbReference>
<dbReference type="PROSITE" id="PS50975">
    <property type="entry name" value="ATP_GRASP"/>
    <property type="match status" value="1"/>
</dbReference>
<protein>
    <recommendedName>
        <fullName evidence="5 11">Phosphoribosylaminoimidazole carboxylase</fullName>
        <ecNumber evidence="4 11">4.1.1.21</ecNumber>
    </recommendedName>
</protein>
<dbReference type="OrthoDB" id="15425at2759"/>
<dbReference type="Proteomes" id="UP000005627">
    <property type="component" value="Chromosome 4"/>
</dbReference>
<evidence type="ECO:0000259" key="12">
    <source>
        <dbReference type="PROSITE" id="PS50975"/>
    </source>
</evidence>
<dbReference type="SUPFAM" id="SSF52440">
    <property type="entry name" value="PreATP-grasp domain"/>
    <property type="match status" value="1"/>
</dbReference>
<dbReference type="EC" id="4.1.1.21" evidence="4 11"/>
<reference evidence="13 14" key="1">
    <citation type="journal article" date="2011" name="Proc. Natl. Acad. Sci. U.S.A.">
        <title>Evolutionary erosion of yeast sex chromosomes by mating-type switching accidents.</title>
        <authorList>
            <person name="Gordon J.L."/>
            <person name="Armisen D."/>
            <person name="Proux-Wera E."/>
            <person name="Oheigeartaigh S.S."/>
            <person name="Byrne K.P."/>
            <person name="Wolfe K.H."/>
        </authorList>
    </citation>
    <scope>NUCLEOTIDE SEQUENCE [LARGE SCALE GENOMIC DNA]</scope>
    <source>
        <strain evidence="14">ATCC 10662 / CBS 1146 / NBRC 0425 / NCYC 2629 / NRRL Y-866</strain>
    </source>
</reference>
<dbReference type="PANTHER" id="PTHR11609">
    <property type="entry name" value="PURINE BIOSYNTHESIS PROTEIN 6/7, PUR6/7"/>
    <property type="match status" value="1"/>
</dbReference>
<dbReference type="SMART" id="SM01001">
    <property type="entry name" value="AIRC"/>
    <property type="match status" value="1"/>
</dbReference>
<evidence type="ECO:0000256" key="1">
    <source>
        <dbReference type="ARBA" id="ARBA00001244"/>
    </source>
</evidence>
<evidence type="ECO:0000256" key="2">
    <source>
        <dbReference type="ARBA" id="ARBA00004747"/>
    </source>
</evidence>
<dbReference type="GO" id="GO:0004638">
    <property type="term" value="F:phosphoribosylaminoimidazole carboxylase activity"/>
    <property type="evidence" value="ECO:0007669"/>
    <property type="project" value="UniProtKB-UniRule"/>
</dbReference>
<dbReference type="GeneID" id="11502265"/>
<dbReference type="PANTHER" id="PTHR11609:SF5">
    <property type="entry name" value="PHOSPHORIBOSYLAMINOIMIDAZOLE CARBOXYLASE"/>
    <property type="match status" value="1"/>
</dbReference>
<dbReference type="RefSeq" id="XP_003681041.1">
    <property type="nucleotide sequence ID" value="XM_003680993.1"/>
</dbReference>
<evidence type="ECO:0000256" key="11">
    <source>
        <dbReference type="PIRNR" id="PIRNR001340"/>
    </source>
</evidence>
<keyword evidence="8 11" id="KW-0210">Decarboxylase</keyword>
<evidence type="ECO:0000256" key="5">
    <source>
        <dbReference type="ARBA" id="ARBA00021059"/>
    </source>
</evidence>
<dbReference type="eggNOG" id="KOG2835">
    <property type="taxonomic scope" value="Eukaryota"/>
</dbReference>
<dbReference type="GO" id="GO:0006189">
    <property type="term" value="P:'de novo' IMP biosynthetic process"/>
    <property type="evidence" value="ECO:0007669"/>
    <property type="project" value="UniProtKB-UniRule"/>
</dbReference>
<feature type="domain" description="ATP-grasp" evidence="12">
    <location>
        <begin position="110"/>
        <end position="298"/>
    </location>
</feature>
<dbReference type="SUPFAM" id="SSF52255">
    <property type="entry name" value="N5-CAIR mutase (phosphoribosylaminoimidazole carboxylase, PurE)"/>
    <property type="match status" value="1"/>
</dbReference>
<dbReference type="InParanoid" id="G8ZT86"/>
<dbReference type="Gene3D" id="3.30.470.20">
    <property type="entry name" value="ATP-grasp fold, B domain"/>
    <property type="match status" value="1"/>
</dbReference>
<dbReference type="STRING" id="1076872.G8ZT86"/>
<comment type="catalytic activity">
    <reaction evidence="1 11">
        <text>5-amino-1-(5-phospho-D-ribosyl)imidazole-4-carboxylate + H(+) = 5-amino-1-(5-phospho-beta-D-ribosyl)imidazole + CO2</text>
        <dbReference type="Rhea" id="RHEA:10792"/>
        <dbReference type="ChEBI" id="CHEBI:15378"/>
        <dbReference type="ChEBI" id="CHEBI:16526"/>
        <dbReference type="ChEBI" id="CHEBI:77657"/>
        <dbReference type="ChEBI" id="CHEBI:137981"/>
        <dbReference type="EC" id="4.1.1.21"/>
    </reaction>
</comment>
<evidence type="ECO:0000256" key="7">
    <source>
        <dbReference type="ARBA" id="ARBA00022755"/>
    </source>
</evidence>
<comment type="pathway">
    <text evidence="2 11">Purine metabolism; IMP biosynthesis via de novo pathway; 5-amino-1-(5-phospho-D-ribosyl)imidazole-4-carboxylate from 5-amino-1-(5-phospho-D-ribosyl)imidazole (carboxylase route): step 1/1.</text>
</comment>
<dbReference type="GO" id="GO:0006144">
    <property type="term" value="P:purine nucleobase metabolic process"/>
    <property type="evidence" value="ECO:0007669"/>
    <property type="project" value="EnsemblFungi"/>
</dbReference>
<evidence type="ECO:0000256" key="6">
    <source>
        <dbReference type="ARBA" id="ARBA00022741"/>
    </source>
</evidence>
<dbReference type="Pfam" id="PF17769">
    <property type="entry name" value="PurK_C"/>
    <property type="match status" value="1"/>
</dbReference>
<evidence type="ECO:0000256" key="9">
    <source>
        <dbReference type="ARBA" id="ARBA00022840"/>
    </source>
</evidence>
<dbReference type="InterPro" id="IPR003135">
    <property type="entry name" value="ATP-grasp_carboxylate-amine"/>
</dbReference>
<dbReference type="Pfam" id="PF00731">
    <property type="entry name" value="AIRC"/>
    <property type="match status" value="1"/>
</dbReference>
<evidence type="ECO:0000256" key="8">
    <source>
        <dbReference type="ARBA" id="ARBA00022793"/>
    </source>
</evidence>
<evidence type="ECO:0000256" key="10">
    <source>
        <dbReference type="ARBA" id="ARBA00023239"/>
    </source>
</evidence>
<dbReference type="EMBL" id="HE616745">
    <property type="protein sequence ID" value="CCE91830.1"/>
    <property type="molecule type" value="Genomic_DNA"/>
</dbReference>
<accession>G8ZT86</accession>
<dbReference type="InterPro" id="IPR005875">
    <property type="entry name" value="PurK"/>
</dbReference>
<dbReference type="NCBIfam" id="TIGR01161">
    <property type="entry name" value="purK"/>
    <property type="match status" value="1"/>
</dbReference>
<dbReference type="InterPro" id="IPR013815">
    <property type="entry name" value="ATP_grasp_subdomain_1"/>
</dbReference>
<dbReference type="SUPFAM" id="SSF56059">
    <property type="entry name" value="Glutathione synthetase ATP-binding domain-like"/>
    <property type="match status" value="1"/>
</dbReference>
<keyword evidence="14" id="KW-1185">Reference proteome</keyword>
<dbReference type="FunFam" id="3.40.50.20:FF:000030">
    <property type="entry name" value="Phosphoribosylaminoimidazole carboxylase"/>
    <property type="match status" value="1"/>
</dbReference>
<gene>
    <name evidence="13" type="primary">TDEL0D02460</name>
    <name evidence="13" type="ORF">TDEL_0D02460</name>
</gene>
<evidence type="ECO:0000313" key="14">
    <source>
        <dbReference type="Proteomes" id="UP000005627"/>
    </source>
</evidence>
<dbReference type="InterPro" id="IPR016301">
    <property type="entry name" value="Ade2_fungi/plant"/>
</dbReference>
<dbReference type="FunCoup" id="G8ZT86">
    <property type="interactions" value="206"/>
</dbReference>